<comment type="caution">
    <text evidence="1">The sequence shown here is derived from an EMBL/GenBank/DDBJ whole genome shotgun (WGS) entry which is preliminary data.</text>
</comment>
<sequence>MSGTAASTKVWRRIGVHAREALLRSLNSVELRTILADVARTRASDETYADLIKRWREDRLLMPSLLDPREAIPVTARLWEAVPREFVGVTLSQLTSLGSGIHLGGLGQNRVVTTMRGTEVLADPAHGLALEASRRRRNGHSRVHLATHARCTHAWDQAEESAHELRFSLVSSCPDGGGLSTEADLLDLHLDYWREIIGSLVPQGRIELTVWDHTLAGLIESRGTRDDVIVVAGKDDDRRPWRNPYTTAAFRFVVQGEEPVELGDGGFVTWTQALTRNRKDRCLVSGISVDAVVPHTWGAADQ</sequence>
<evidence type="ECO:0000313" key="2">
    <source>
        <dbReference type="Proteomes" id="UP000292373"/>
    </source>
</evidence>
<dbReference type="RefSeq" id="WP_131166844.1">
    <property type="nucleotide sequence ID" value="NZ_SDMQ01000001.1"/>
</dbReference>
<organism evidence="1 2">
    <name type="scientific">Propioniciclava sinopodophylli</name>
    <dbReference type="NCBI Taxonomy" id="1837344"/>
    <lineage>
        <taxon>Bacteria</taxon>
        <taxon>Bacillati</taxon>
        <taxon>Actinomycetota</taxon>
        <taxon>Actinomycetes</taxon>
        <taxon>Propionibacteriales</taxon>
        <taxon>Propionibacteriaceae</taxon>
        <taxon>Propioniciclava</taxon>
    </lineage>
</organism>
<dbReference type="AlphaFoldDB" id="A0A4Q9KJB4"/>
<dbReference type="EMBL" id="SDMQ01000001">
    <property type="protein sequence ID" value="TBT88716.1"/>
    <property type="molecule type" value="Genomic_DNA"/>
</dbReference>
<gene>
    <name evidence="1" type="ORF">ET989_01925</name>
</gene>
<keyword evidence="2" id="KW-1185">Reference proteome</keyword>
<protein>
    <submittedName>
        <fullName evidence="1">Uncharacterized protein</fullName>
    </submittedName>
</protein>
<dbReference type="OrthoDB" id="7942934at2"/>
<accession>A0A4Q9KJB4</accession>
<dbReference type="Proteomes" id="UP000292373">
    <property type="component" value="Unassembled WGS sequence"/>
</dbReference>
<proteinExistence type="predicted"/>
<evidence type="ECO:0000313" key="1">
    <source>
        <dbReference type="EMBL" id="TBT88716.1"/>
    </source>
</evidence>
<name>A0A4Q9KJB4_9ACTN</name>
<reference evidence="1 2" key="1">
    <citation type="submission" date="2019-01" db="EMBL/GenBank/DDBJ databases">
        <title>Lactibacter flavus gen. nov., sp. nov., a novel bacterium of the family Propionibacteriaceae isolated from raw milk and dairy products.</title>
        <authorList>
            <person name="Huptas C."/>
            <person name="Wenning M."/>
            <person name="Breitenwieser F."/>
            <person name="Doll E."/>
            <person name="Von Neubeck M."/>
            <person name="Busse H.-J."/>
            <person name="Scherer S."/>
        </authorList>
    </citation>
    <scope>NUCLEOTIDE SEQUENCE [LARGE SCALE GENOMIC DNA]</scope>
    <source>
        <strain evidence="1 2">KCTC 33808</strain>
    </source>
</reference>